<organism evidence="2">
    <name type="scientific">Homo sapiens</name>
    <name type="common">Human</name>
    <dbReference type="NCBI Taxonomy" id="9606"/>
    <lineage>
        <taxon>Eukaryota</taxon>
        <taxon>Metazoa</taxon>
        <taxon>Chordata</taxon>
        <taxon>Craniata</taxon>
        <taxon>Vertebrata</taxon>
        <taxon>Euteleostomi</taxon>
        <taxon>Mammalia</taxon>
        <taxon>Eutheria</taxon>
        <taxon>Euarchontoglires</taxon>
        <taxon>Primates</taxon>
        <taxon>Haplorrhini</taxon>
        <taxon>Catarrhini</taxon>
        <taxon>Hominidae</taxon>
        <taxon>Homo</taxon>
    </lineage>
</organism>
<evidence type="ECO:0000256" key="1">
    <source>
        <dbReference type="SAM" id="MobiDB-lite"/>
    </source>
</evidence>
<dbReference type="AlphaFoldDB" id="Q9NZ11"/>
<gene>
    <name evidence="3" type="ORF">hCG_2010275</name>
</gene>
<dbReference type="EMBL" id="AF221846">
    <property type="protein sequence ID" value="AAF67662.1"/>
    <property type="molecule type" value="mRNA"/>
</dbReference>
<name>Q9NZ11_HUMAN</name>
<dbReference type="EMBL" id="CH471073">
    <property type="protein sequence ID" value="EAW94164.1"/>
    <property type="molecule type" value="Genomic_DNA"/>
</dbReference>
<feature type="compositionally biased region" description="Basic and acidic residues" evidence="1">
    <location>
        <begin position="1"/>
        <end position="14"/>
    </location>
</feature>
<feature type="region of interest" description="Disordered" evidence="1">
    <location>
        <begin position="1"/>
        <end position="33"/>
    </location>
</feature>
<protein>
    <submittedName>
        <fullName evidence="3">HCG2010275</fullName>
    </submittedName>
</protein>
<proteinExistence type="evidence at transcript level"/>
<evidence type="ECO:0000313" key="3">
    <source>
        <dbReference type="EMBL" id="EAW94164.1"/>
    </source>
</evidence>
<reference evidence="3" key="2">
    <citation type="journal article" date="2001" name="Science">
        <title>The sequence of the human genome.</title>
        <authorList>
            <person name="Venter J.C."/>
            <person name="Adams M.D."/>
            <person name="Myers E.W."/>
            <person name="Li P.W."/>
            <person name="Mural R.J."/>
            <person name="Sutton G.G."/>
            <person name="Smith H.O."/>
            <person name="Yandell M."/>
            <person name="Evans C.A."/>
            <person name="Holt R.A."/>
            <person name="Gocayne J.D."/>
            <person name="Amanatides P."/>
            <person name="Ballew R.M."/>
            <person name="Huson D.H."/>
            <person name="Wortman J.R."/>
            <person name="Zhang Q."/>
            <person name="Kodira C.D."/>
            <person name="Zheng X.H."/>
            <person name="Chen L."/>
            <person name="Skupski M."/>
            <person name="Subramanian G."/>
            <person name="Thomas P.D."/>
            <person name="Zhang J."/>
            <person name="Gabor Miklos G.L."/>
            <person name="Nelson C."/>
            <person name="Broder S."/>
            <person name="Clark A.G."/>
            <person name="Nadeau J."/>
            <person name="McKusick V.A."/>
            <person name="Zinder N."/>
            <person name="Levine A.J."/>
            <person name="Roberts R.J."/>
            <person name="Simon M."/>
            <person name="Slayman C."/>
            <person name="Hunkapiller M."/>
            <person name="Bolanos R."/>
            <person name="Delcher A."/>
            <person name="Dew I."/>
            <person name="Fasulo D."/>
            <person name="Flanigan M."/>
            <person name="Florea L."/>
            <person name="Halpern A."/>
            <person name="Hannenhalli S."/>
            <person name="Kravitz S."/>
            <person name="Levy S."/>
            <person name="Mobarry C."/>
            <person name="Reinert K."/>
            <person name="Remington K."/>
            <person name="Abu-Threideh J."/>
            <person name="Beasley E."/>
            <person name="Biddick K."/>
            <person name="Bonazzi V."/>
            <person name="Brandon R."/>
            <person name="Cargill M."/>
            <person name="Chandramouliswaran I."/>
            <person name="Charlab R."/>
            <person name="Chaturvedi K."/>
            <person name="Deng Z."/>
            <person name="Di Francesco V."/>
            <person name="Dunn P."/>
            <person name="Eilbeck K."/>
            <person name="Evangelista C."/>
            <person name="Gabrielian A.E."/>
            <person name="Gan W."/>
            <person name="Ge W."/>
            <person name="Gong F."/>
            <person name="Gu Z."/>
            <person name="Guan P."/>
            <person name="Heiman T.J."/>
            <person name="Higgins M.E."/>
            <person name="Ji R.R."/>
            <person name="Ke Z."/>
            <person name="Ketchum K.A."/>
            <person name="Lai Z."/>
            <person name="Lei Y."/>
            <person name="Li Z."/>
            <person name="Li J."/>
            <person name="Liang Y."/>
            <person name="Lin X."/>
            <person name="Lu F."/>
            <person name="Merkulov G.V."/>
            <person name="Milshina N."/>
            <person name="Moore H.M."/>
            <person name="Naik A.K."/>
            <person name="Narayan V.A."/>
            <person name="Neelam B."/>
            <person name="Nusskern D."/>
            <person name="Rusch D.B."/>
            <person name="Salzberg S."/>
            <person name="Shao W."/>
            <person name="Shue B."/>
            <person name="Sun J."/>
            <person name="Wang Z."/>
            <person name="Wang A."/>
            <person name="Wang X."/>
            <person name="Wang J."/>
            <person name="Wei M."/>
            <person name="Wides R."/>
            <person name="Xiao C."/>
            <person name="Yan C."/>
            <person name="Yao A."/>
            <person name="Ye J."/>
            <person name="Zhan M."/>
            <person name="Zhang W."/>
            <person name="Zhang H."/>
            <person name="Zhao Q."/>
            <person name="Zheng L."/>
            <person name="Zhong F."/>
            <person name="Zhong W."/>
            <person name="Zhu S."/>
            <person name="Zhao S."/>
            <person name="Gilbert D."/>
            <person name="Baumhueter S."/>
            <person name="Spier G."/>
            <person name="Carter C."/>
            <person name="Cravchik A."/>
            <person name="Woodage T."/>
            <person name="Ali F."/>
            <person name="An H."/>
            <person name="Awe A."/>
            <person name="Baldwin D."/>
            <person name="Baden H."/>
            <person name="Barnstead M."/>
            <person name="Barrow I."/>
            <person name="Beeson K."/>
            <person name="Busam D."/>
            <person name="Carver A."/>
            <person name="Center A."/>
            <person name="Cheng M.L."/>
            <person name="Curry L."/>
            <person name="Danaher S."/>
            <person name="Davenport L."/>
            <person name="Desilets R."/>
            <person name="Dietz S."/>
            <person name="Dodson K."/>
            <person name="Doup L."/>
            <person name="Ferriera S."/>
            <person name="Garg N."/>
            <person name="Gluecksmann A."/>
            <person name="Hart B."/>
            <person name="Haynes J."/>
            <person name="Haynes C."/>
            <person name="Heiner C."/>
            <person name="Hladun S."/>
            <person name="Hostin D."/>
            <person name="Houck J."/>
            <person name="Howland T."/>
            <person name="Ibegwam C."/>
            <person name="Johnson J."/>
            <person name="Kalush F."/>
            <person name="Kline L."/>
            <person name="Koduru S."/>
            <person name="Love A."/>
            <person name="Mann F."/>
            <person name="May D."/>
            <person name="McCawley S."/>
            <person name="McIntosh T."/>
            <person name="McMullen I."/>
            <person name="Moy M."/>
            <person name="Moy L."/>
            <person name="Murphy B."/>
            <person name="Nelson K."/>
            <person name="Pfannkoch C."/>
            <person name="Pratts E."/>
            <person name="Puri V."/>
            <person name="Qureshi H."/>
            <person name="Reardon M."/>
            <person name="Rodriguez R."/>
            <person name="Rogers Y.H."/>
            <person name="Romblad D."/>
            <person name="Ruhfel B."/>
            <person name="Scott R."/>
            <person name="Sitter C."/>
            <person name="Smallwood M."/>
            <person name="Stewart E."/>
            <person name="Strong R."/>
            <person name="Suh E."/>
            <person name="Thomas R."/>
            <person name="Tint N.N."/>
            <person name="Tse S."/>
            <person name="Vech C."/>
            <person name="Wang G."/>
            <person name="Wetter J."/>
            <person name="Williams S."/>
            <person name="Williams M."/>
            <person name="Windsor S."/>
            <person name="Winn-Deen E."/>
            <person name="Wolfe K."/>
            <person name="Zaveri J."/>
            <person name="Zaveri K."/>
            <person name="Abril J.F."/>
            <person name="Guigo R."/>
            <person name="Campbell M.J."/>
            <person name="Sjolander K.V."/>
            <person name="Karlak B."/>
            <person name="Kejariwal A."/>
            <person name="Mi H."/>
            <person name="Lazareva B."/>
            <person name="Hatton T."/>
            <person name="Narechania A."/>
            <person name="Diemer K."/>
            <person name="Muruganujan A."/>
            <person name="Guo N."/>
            <person name="Sato S."/>
            <person name="Bafna V."/>
            <person name="Istrail S."/>
            <person name="Lippert R."/>
            <person name="Schwartz R."/>
            <person name="Walenz B."/>
            <person name="Yooseph S."/>
            <person name="Allen D."/>
            <person name="Basu A."/>
            <person name="Baxendale J."/>
            <person name="Blick L."/>
            <person name="Caminha M."/>
            <person name="Carnes-Stine J."/>
            <person name="Caulk P."/>
            <person name="Chiang Y.H."/>
            <person name="Coyne M."/>
            <person name="Dahlke C."/>
            <person name="Mays A."/>
            <person name="Dombroski M."/>
            <person name="Donnelly M."/>
            <person name="Ely D."/>
            <person name="Esparham S."/>
            <person name="Fosler C."/>
            <person name="Gire H."/>
            <person name="Glanowski S."/>
            <person name="Glasser K."/>
            <person name="Glodek A."/>
            <person name="Gorokhov M."/>
            <person name="Graham K."/>
            <person name="Gropman B."/>
            <person name="Harris M."/>
            <person name="Heil J."/>
            <person name="Henderson S."/>
            <person name="Hoover J."/>
            <person name="Jennings D."/>
            <person name="Jordan C."/>
            <person name="Jordan J."/>
            <person name="Kasha J."/>
            <person name="Kagan L."/>
            <person name="Kraft C."/>
            <person name="Levitsky A."/>
            <person name="Lewis M."/>
            <person name="Liu X."/>
            <person name="Lopez J."/>
            <person name="Ma D."/>
            <person name="Majoros W."/>
            <person name="McDaniel J."/>
            <person name="Murphy S."/>
            <person name="Newman M."/>
            <person name="Nguyen T."/>
            <person name="Nguyen N."/>
            <person name="Nodell M."/>
            <person name="Pan S."/>
            <person name="Peck J."/>
            <person name="Peterson M."/>
            <person name="Rowe W."/>
            <person name="Sanders R."/>
            <person name="Scott J."/>
            <person name="Simpson M."/>
            <person name="Smith T."/>
            <person name="Sprague A."/>
            <person name="Stockwell T."/>
            <person name="Turner R."/>
            <person name="Venter E."/>
            <person name="Wang M."/>
            <person name="Wen M."/>
            <person name="Wu D."/>
            <person name="Wu M."/>
            <person name="Xia A."/>
            <person name="Zandieh A."/>
            <person name="Zhu X."/>
        </authorList>
    </citation>
    <scope>NUCLEOTIDE SEQUENCE</scope>
</reference>
<accession>Q9NZ11</accession>
<feature type="compositionally biased region" description="Polar residues" evidence="1">
    <location>
        <begin position="21"/>
        <end position="33"/>
    </location>
</feature>
<reference evidence="2" key="1">
    <citation type="submission" date="2000-01" db="EMBL/GenBank/DDBJ databases">
        <title>Gastric associated differentially expressed gene mRNA sequence.</title>
        <authorList>
            <person name="Zhao J.R."/>
            <person name="Yan X.J."/>
            <person name="Su C.Z."/>
        </authorList>
    </citation>
    <scope>NUCLEOTIDE SEQUENCE</scope>
</reference>
<evidence type="ECO:0000313" key="2">
    <source>
        <dbReference type="EMBL" id="AAF67662.1"/>
    </source>
</evidence>
<reference evidence="3" key="3">
    <citation type="submission" date="2005-07" db="EMBL/GenBank/DDBJ databases">
        <authorList>
            <person name="Mural R.J."/>
            <person name="Istrail S."/>
            <person name="Sutton G."/>
            <person name="Florea L."/>
            <person name="Halpern A.L."/>
            <person name="Mobarry C.M."/>
            <person name="Lippert R."/>
            <person name="Walenz B."/>
            <person name="Shatkay H."/>
            <person name="Dew I."/>
            <person name="Miller J.R."/>
            <person name="Flanigan M.J."/>
            <person name="Edwards N.J."/>
            <person name="Bolanos R."/>
            <person name="Fasulo D."/>
            <person name="Halldorsson B.V."/>
            <person name="Hannenhalli S."/>
            <person name="Turner R."/>
            <person name="Yooseph S."/>
            <person name="Lu F."/>
            <person name="Nusskern D.R."/>
            <person name="Shue B.C."/>
            <person name="Zheng X.H."/>
            <person name="Zhong F."/>
            <person name="Delcher A.L."/>
            <person name="Huson D.H."/>
            <person name="Kravitz S.A."/>
            <person name="Mouchard L."/>
            <person name="Reinert K."/>
            <person name="Remington K.A."/>
            <person name="Clark A.G."/>
            <person name="Waterman M.S."/>
            <person name="Eichler E.E."/>
            <person name="Adams M.D."/>
            <person name="Hunkapiller M.W."/>
            <person name="Myers E.W."/>
            <person name="Venter J.C."/>
        </authorList>
    </citation>
    <scope>NUCLEOTIDE SEQUENCE</scope>
</reference>
<sequence>MGEEHEQQMNKYGEEAPEFSNGCSVTGLPQFTG</sequence>